<dbReference type="AlphaFoldDB" id="A0A0L0C985"/>
<evidence type="ECO:0000313" key="1">
    <source>
        <dbReference type="EMBL" id="KNC28805.1"/>
    </source>
</evidence>
<name>A0A0L0C985_LUCCU</name>
<proteinExistence type="predicted"/>
<reference evidence="1 2" key="1">
    <citation type="journal article" date="2015" name="Nat. Commun.">
        <title>Lucilia cuprina genome unlocks parasitic fly biology to underpin future interventions.</title>
        <authorList>
            <person name="Anstead C.A."/>
            <person name="Korhonen P.K."/>
            <person name="Young N.D."/>
            <person name="Hall R.S."/>
            <person name="Jex A.R."/>
            <person name="Murali S.C."/>
            <person name="Hughes D.S."/>
            <person name="Lee S.F."/>
            <person name="Perry T."/>
            <person name="Stroehlein A.J."/>
            <person name="Ansell B.R."/>
            <person name="Breugelmans B."/>
            <person name="Hofmann A."/>
            <person name="Qu J."/>
            <person name="Dugan S."/>
            <person name="Lee S.L."/>
            <person name="Chao H."/>
            <person name="Dinh H."/>
            <person name="Han Y."/>
            <person name="Doddapaneni H.V."/>
            <person name="Worley K.C."/>
            <person name="Muzny D.M."/>
            <person name="Ioannidis P."/>
            <person name="Waterhouse R.M."/>
            <person name="Zdobnov E.M."/>
            <person name="James P.J."/>
            <person name="Bagnall N.H."/>
            <person name="Kotze A.C."/>
            <person name="Gibbs R.A."/>
            <person name="Richards S."/>
            <person name="Batterham P."/>
            <person name="Gasser R.B."/>
        </authorList>
    </citation>
    <scope>NUCLEOTIDE SEQUENCE [LARGE SCALE GENOMIC DNA]</scope>
    <source>
        <strain evidence="1 2">LS</strain>
        <tissue evidence="1">Full body</tissue>
    </source>
</reference>
<organism evidence="1 2">
    <name type="scientific">Lucilia cuprina</name>
    <name type="common">Green bottle fly</name>
    <name type="synonym">Australian sheep blowfly</name>
    <dbReference type="NCBI Taxonomy" id="7375"/>
    <lineage>
        <taxon>Eukaryota</taxon>
        <taxon>Metazoa</taxon>
        <taxon>Ecdysozoa</taxon>
        <taxon>Arthropoda</taxon>
        <taxon>Hexapoda</taxon>
        <taxon>Insecta</taxon>
        <taxon>Pterygota</taxon>
        <taxon>Neoptera</taxon>
        <taxon>Endopterygota</taxon>
        <taxon>Diptera</taxon>
        <taxon>Brachycera</taxon>
        <taxon>Muscomorpha</taxon>
        <taxon>Oestroidea</taxon>
        <taxon>Calliphoridae</taxon>
        <taxon>Luciliinae</taxon>
        <taxon>Lucilia</taxon>
    </lineage>
</organism>
<dbReference type="Proteomes" id="UP000037069">
    <property type="component" value="Unassembled WGS sequence"/>
</dbReference>
<sequence>MIAPEYSDWTYMIWDFMALKDNKEFLILSLDKDLPFSSASSTYHLHKNCTKSETIRIESGCEITNKRCQCWPTLKVCRNQLDTGVGTTDIRWHFKTLEDCQLNLQNLIKLEMEFDEDYTISPSTFTYKKLRRRRKRSLRRKTLLKQTTKP</sequence>
<dbReference type="OMA" id="CTKSETI"/>
<gene>
    <name evidence="1" type="ORF">FF38_00708</name>
</gene>
<accession>A0A0L0C985</accession>
<protein>
    <submittedName>
        <fullName evidence="1">Uncharacterized protein</fullName>
    </submittedName>
</protein>
<comment type="caution">
    <text evidence="1">The sequence shown here is derived from an EMBL/GenBank/DDBJ whole genome shotgun (WGS) entry which is preliminary data.</text>
</comment>
<evidence type="ECO:0000313" key="2">
    <source>
        <dbReference type="Proteomes" id="UP000037069"/>
    </source>
</evidence>
<dbReference type="OrthoDB" id="5976811at2759"/>
<keyword evidence="2" id="KW-1185">Reference proteome</keyword>
<dbReference type="EMBL" id="JRES01000747">
    <property type="protein sequence ID" value="KNC28805.1"/>
    <property type="molecule type" value="Genomic_DNA"/>
</dbReference>